<gene>
    <name evidence="1" type="ORF">FHP24_17135</name>
</gene>
<name>A0A5C4XJ23_9HYPH</name>
<protein>
    <submittedName>
        <fullName evidence="1">Uncharacterized protein</fullName>
    </submittedName>
</protein>
<comment type="caution">
    <text evidence="1">The sequence shown here is derived from an EMBL/GenBank/DDBJ whole genome shotgun (WGS) entry which is preliminary data.</text>
</comment>
<dbReference type="EMBL" id="VDMN01000003">
    <property type="protein sequence ID" value="TNM62941.1"/>
    <property type="molecule type" value="Genomic_DNA"/>
</dbReference>
<proteinExistence type="predicted"/>
<organism evidence="1 2">
    <name type="scientific">Aliirhizobium smilacinae</name>
    <dbReference type="NCBI Taxonomy" id="1395944"/>
    <lineage>
        <taxon>Bacteria</taxon>
        <taxon>Pseudomonadati</taxon>
        <taxon>Pseudomonadota</taxon>
        <taxon>Alphaproteobacteria</taxon>
        <taxon>Hyphomicrobiales</taxon>
        <taxon>Rhizobiaceae</taxon>
        <taxon>Aliirhizobium</taxon>
    </lineage>
</organism>
<evidence type="ECO:0000313" key="2">
    <source>
        <dbReference type="Proteomes" id="UP000311605"/>
    </source>
</evidence>
<reference evidence="1 2" key="1">
    <citation type="submission" date="2019-06" db="EMBL/GenBank/DDBJ databases">
        <title>The draft genome of Rhizobium smilacinae PTYR-5.</title>
        <authorList>
            <person name="Liu L."/>
            <person name="Li L."/>
            <person name="Zhang X."/>
        </authorList>
    </citation>
    <scope>NUCLEOTIDE SEQUENCE [LARGE SCALE GENOMIC DNA]</scope>
    <source>
        <strain evidence="1 2">PTYR-5</strain>
    </source>
</reference>
<dbReference type="RefSeq" id="WP_139677434.1">
    <property type="nucleotide sequence ID" value="NZ_VDMN01000003.1"/>
</dbReference>
<dbReference type="AlphaFoldDB" id="A0A5C4XJ23"/>
<dbReference type="Proteomes" id="UP000311605">
    <property type="component" value="Unassembled WGS sequence"/>
</dbReference>
<dbReference type="OrthoDB" id="9804735at2"/>
<accession>A0A5C4XJ23</accession>
<keyword evidence="2" id="KW-1185">Reference proteome</keyword>
<sequence length="292" mass="32012">MEAETKVKAGVSTVFEDTIVEIDAGLKAVVAAGADLLAAIPKAASMIQPLDGEAFAELGALRLALLVQQKSAYGALASHVARIGAVVDDERAVFDSRENPQVSDVLLGFFSKKSMRRRIERRAARAGGIERLRTVLGRADRLVGRIEVHRQAVTRQRVLAEEVLALLTARKAPQEVKAFQAEGGGETKAAREPAFASMIGLIDTVARTFNGGVRDLNLLMQKLGLDIENLLDLYSVLLSFDREREAHFLSPDAYPHLAQSVWRLANDLLPGARLNRSRQMIDLAFERRFEDS</sequence>
<evidence type="ECO:0000313" key="1">
    <source>
        <dbReference type="EMBL" id="TNM62941.1"/>
    </source>
</evidence>